<accession>A0A6L5Z560</accession>
<dbReference type="RefSeq" id="WP_154449149.1">
    <property type="nucleotide sequence ID" value="NZ_WIND01000024.1"/>
</dbReference>
<dbReference type="AlphaFoldDB" id="A0A6L5Z560"/>
<protein>
    <recommendedName>
        <fullName evidence="2">Antitoxin</fullName>
    </recommendedName>
</protein>
<dbReference type="InterPro" id="IPR051405">
    <property type="entry name" value="phD/YefM_antitoxin"/>
</dbReference>
<dbReference type="EMBL" id="WIND01000024">
    <property type="protein sequence ID" value="MSU91718.1"/>
    <property type="molecule type" value="Genomic_DNA"/>
</dbReference>
<evidence type="ECO:0000256" key="2">
    <source>
        <dbReference type="RuleBase" id="RU362080"/>
    </source>
</evidence>
<comment type="similarity">
    <text evidence="1 2">Belongs to the phD/YefM antitoxin family.</text>
</comment>
<organism evidence="3 4">
    <name type="scientific">Halovulum marinum</name>
    <dbReference type="NCBI Taxonomy" id="2662447"/>
    <lineage>
        <taxon>Bacteria</taxon>
        <taxon>Pseudomonadati</taxon>
        <taxon>Pseudomonadota</taxon>
        <taxon>Alphaproteobacteria</taxon>
        <taxon>Rhodobacterales</taxon>
        <taxon>Paracoccaceae</taxon>
        <taxon>Halovulum</taxon>
    </lineage>
</organism>
<comment type="function">
    <text evidence="2">Antitoxin component of a type II toxin-antitoxin (TA) system.</text>
</comment>
<dbReference type="Proteomes" id="UP000474957">
    <property type="component" value="Unassembled WGS sequence"/>
</dbReference>
<dbReference type="InterPro" id="IPR006442">
    <property type="entry name" value="Antitoxin_Phd/YefM"/>
</dbReference>
<sequence length="87" mass="9803">MDVMTYTDARASLKDVMDRVIHDRVEVVVTRKNREAVVMISLDEYNAIQETLHLQKSPANARRLHASIAQLNAGTGTERDIGRDIDP</sequence>
<dbReference type="Gene3D" id="3.40.1620.10">
    <property type="entry name" value="YefM-like domain"/>
    <property type="match status" value="1"/>
</dbReference>
<proteinExistence type="inferred from homology"/>
<dbReference type="PANTHER" id="PTHR33713:SF6">
    <property type="entry name" value="ANTITOXIN YEFM"/>
    <property type="match status" value="1"/>
</dbReference>
<keyword evidence="4" id="KW-1185">Reference proteome</keyword>
<gene>
    <name evidence="3" type="ORF">GE300_19245</name>
</gene>
<evidence type="ECO:0000313" key="4">
    <source>
        <dbReference type="Proteomes" id="UP000474957"/>
    </source>
</evidence>
<name>A0A6L5Z560_9RHOB</name>
<dbReference type="Pfam" id="PF02604">
    <property type="entry name" value="PhdYeFM_antitox"/>
    <property type="match status" value="1"/>
</dbReference>
<dbReference type="PANTHER" id="PTHR33713">
    <property type="entry name" value="ANTITOXIN YAFN-RELATED"/>
    <property type="match status" value="1"/>
</dbReference>
<dbReference type="Gene3D" id="6.10.250.330">
    <property type="match status" value="1"/>
</dbReference>
<reference evidence="3 4" key="1">
    <citation type="submission" date="2019-10" db="EMBL/GenBank/DDBJ databases">
        <title>Cognatihalovulum marinum gen. nov. sp. nov., a new member of the family Rhodobacteraceae isolated from deep seawater of the Northwest Indian Ocean.</title>
        <authorList>
            <person name="Ruan C."/>
            <person name="Wang J."/>
            <person name="Zheng X."/>
            <person name="Song L."/>
            <person name="Zhu Y."/>
            <person name="Huang Y."/>
            <person name="Lu Z."/>
            <person name="Du W."/>
            <person name="Huang L."/>
            <person name="Dai X."/>
        </authorList>
    </citation>
    <scope>NUCLEOTIDE SEQUENCE [LARGE SCALE GENOMIC DNA]</scope>
    <source>
        <strain evidence="3 4">2CG4</strain>
    </source>
</reference>
<dbReference type="NCBIfam" id="TIGR01552">
    <property type="entry name" value="phd_fam"/>
    <property type="match status" value="1"/>
</dbReference>
<evidence type="ECO:0000256" key="1">
    <source>
        <dbReference type="ARBA" id="ARBA00009981"/>
    </source>
</evidence>
<dbReference type="SUPFAM" id="SSF143120">
    <property type="entry name" value="YefM-like"/>
    <property type="match status" value="1"/>
</dbReference>
<evidence type="ECO:0000313" key="3">
    <source>
        <dbReference type="EMBL" id="MSU91718.1"/>
    </source>
</evidence>
<dbReference type="InterPro" id="IPR036165">
    <property type="entry name" value="YefM-like_sf"/>
</dbReference>
<comment type="caution">
    <text evidence="3">The sequence shown here is derived from an EMBL/GenBank/DDBJ whole genome shotgun (WGS) entry which is preliminary data.</text>
</comment>